<name>A0A2H0RES8_9BACT</name>
<keyword evidence="1" id="KW-0472">Membrane</keyword>
<dbReference type="SUPFAM" id="SSF52833">
    <property type="entry name" value="Thioredoxin-like"/>
    <property type="match status" value="1"/>
</dbReference>
<dbReference type="PROSITE" id="PS00194">
    <property type="entry name" value="THIOREDOXIN_1"/>
    <property type="match status" value="1"/>
</dbReference>
<reference evidence="3 4" key="1">
    <citation type="submission" date="2017-09" db="EMBL/GenBank/DDBJ databases">
        <title>Depth-based differentiation of microbial function through sediment-hosted aquifers and enrichment of novel symbionts in the deep terrestrial subsurface.</title>
        <authorList>
            <person name="Probst A.J."/>
            <person name="Ladd B."/>
            <person name="Jarett J.K."/>
            <person name="Geller-Mcgrath D.E."/>
            <person name="Sieber C.M."/>
            <person name="Emerson J.B."/>
            <person name="Anantharaman K."/>
            <person name="Thomas B.C."/>
            <person name="Malmstrom R."/>
            <person name="Stieglmeier M."/>
            <person name="Klingl A."/>
            <person name="Woyke T."/>
            <person name="Ryan C.M."/>
            <person name="Banfield J.F."/>
        </authorList>
    </citation>
    <scope>NUCLEOTIDE SEQUENCE [LARGE SCALE GENOMIC DNA]</scope>
    <source>
        <strain evidence="3">CG10_big_fil_rev_8_21_14_0_10_51_16</strain>
    </source>
</reference>
<dbReference type="CDD" id="cd02947">
    <property type="entry name" value="TRX_family"/>
    <property type="match status" value="1"/>
</dbReference>
<proteinExistence type="predicted"/>
<dbReference type="Gene3D" id="3.40.30.10">
    <property type="entry name" value="Glutaredoxin"/>
    <property type="match status" value="1"/>
</dbReference>
<feature type="transmembrane region" description="Helical" evidence="1">
    <location>
        <begin position="12"/>
        <end position="30"/>
    </location>
</feature>
<dbReference type="Proteomes" id="UP000228767">
    <property type="component" value="Unassembled WGS sequence"/>
</dbReference>
<keyword evidence="1" id="KW-0812">Transmembrane</keyword>
<dbReference type="EMBL" id="PCYI01000028">
    <property type="protein sequence ID" value="PIR44524.1"/>
    <property type="molecule type" value="Genomic_DNA"/>
</dbReference>
<keyword evidence="1" id="KW-1133">Transmembrane helix</keyword>
<evidence type="ECO:0000313" key="4">
    <source>
        <dbReference type="Proteomes" id="UP000228767"/>
    </source>
</evidence>
<dbReference type="PROSITE" id="PS51352">
    <property type="entry name" value="THIOREDOXIN_2"/>
    <property type="match status" value="1"/>
</dbReference>
<dbReference type="Pfam" id="PF00085">
    <property type="entry name" value="Thioredoxin"/>
    <property type="match status" value="1"/>
</dbReference>
<evidence type="ECO:0000256" key="1">
    <source>
        <dbReference type="SAM" id="Phobius"/>
    </source>
</evidence>
<accession>A0A2H0RES8</accession>
<sequence length="169" mass="17719">MTYKNNERGSATIALIILAVVVVGGALLFSRSSEPTASQSAIQADPSGQAVTEISQGGAVPSATATAAGTYEPYDASKIARAANGKVVIFFHASWCPTCRALDSDLKANLDKIPANMSILNVDYDTATALKQKYGVTSQSTHVQVDAQGNLITKWSGSVTLAEFLTHIK</sequence>
<feature type="domain" description="Thioredoxin" evidence="2">
    <location>
        <begin position="54"/>
        <end position="169"/>
    </location>
</feature>
<dbReference type="AlphaFoldDB" id="A0A2H0RES8"/>
<comment type="caution">
    <text evidence="3">The sequence shown here is derived from an EMBL/GenBank/DDBJ whole genome shotgun (WGS) entry which is preliminary data.</text>
</comment>
<evidence type="ECO:0000313" key="3">
    <source>
        <dbReference type="EMBL" id="PIR44524.1"/>
    </source>
</evidence>
<evidence type="ECO:0000259" key="2">
    <source>
        <dbReference type="PROSITE" id="PS51352"/>
    </source>
</evidence>
<dbReference type="InterPro" id="IPR036249">
    <property type="entry name" value="Thioredoxin-like_sf"/>
</dbReference>
<dbReference type="InterPro" id="IPR017937">
    <property type="entry name" value="Thioredoxin_CS"/>
</dbReference>
<protein>
    <recommendedName>
        <fullName evidence="2">Thioredoxin domain-containing protein</fullName>
    </recommendedName>
</protein>
<gene>
    <name evidence="3" type="ORF">COV10_04330</name>
</gene>
<dbReference type="InterPro" id="IPR013766">
    <property type="entry name" value="Thioredoxin_domain"/>
</dbReference>
<organism evidence="3 4">
    <name type="scientific">Candidatus Vogelbacteria bacterium CG10_big_fil_rev_8_21_14_0_10_51_16</name>
    <dbReference type="NCBI Taxonomy" id="1975045"/>
    <lineage>
        <taxon>Bacteria</taxon>
        <taxon>Candidatus Vogeliibacteriota</taxon>
    </lineage>
</organism>